<feature type="chain" id="PRO_5034925540" description="MAM domain-containing protein 2" evidence="9">
    <location>
        <begin position="19"/>
        <end position="686"/>
    </location>
</feature>
<dbReference type="RefSeq" id="XP_008840971.1">
    <property type="nucleotide sequence ID" value="XM_008842749.3"/>
</dbReference>
<dbReference type="InterPro" id="IPR051560">
    <property type="entry name" value="MAM_domain-containing"/>
</dbReference>
<keyword evidence="12" id="KW-1185">Reference proteome</keyword>
<feature type="domain" description="MAM" evidence="10">
    <location>
        <begin position="340"/>
        <end position="498"/>
    </location>
</feature>
<comment type="subcellular location">
    <subcellularLocation>
        <location evidence="1">Secreted</location>
        <location evidence="1">Extracellular space</location>
        <location evidence="1">Extracellular matrix</location>
    </subcellularLocation>
</comment>
<dbReference type="CDD" id="cd06263">
    <property type="entry name" value="MAM"/>
    <property type="match status" value="4"/>
</dbReference>
<dbReference type="Pfam" id="PF00629">
    <property type="entry name" value="MAM"/>
    <property type="match status" value="4"/>
</dbReference>
<dbReference type="PROSITE" id="PS00740">
    <property type="entry name" value="MAM_1"/>
    <property type="match status" value="2"/>
</dbReference>
<evidence type="ECO:0000256" key="7">
    <source>
        <dbReference type="ARBA" id="ARBA00073295"/>
    </source>
</evidence>
<dbReference type="SUPFAM" id="SSF49899">
    <property type="entry name" value="Concanavalin A-like lectins/glucanases"/>
    <property type="match status" value="4"/>
</dbReference>
<feature type="domain" description="MAM" evidence="10">
    <location>
        <begin position="507"/>
        <end position="666"/>
    </location>
</feature>
<keyword evidence="6" id="KW-0325">Glycoprotein</keyword>
<dbReference type="GeneTree" id="ENSGT00940000156117"/>
<evidence type="ECO:0000256" key="4">
    <source>
        <dbReference type="ARBA" id="ARBA00022729"/>
    </source>
</evidence>
<feature type="signal peptide" evidence="9">
    <location>
        <begin position="1"/>
        <end position="18"/>
    </location>
</feature>
<dbReference type="SMART" id="SM00137">
    <property type="entry name" value="MAM"/>
    <property type="match status" value="4"/>
</dbReference>
<dbReference type="FunFam" id="2.60.120.200:FF:000142">
    <property type="entry name" value="MAM domain-containing protein 2"/>
    <property type="match status" value="1"/>
</dbReference>
<dbReference type="PRINTS" id="PR00020">
    <property type="entry name" value="MAMDOMAIN"/>
</dbReference>
<dbReference type="Ensembl" id="ENSNGAT00000013739.1">
    <property type="protein sequence ID" value="ENSNGAP00000008243.1"/>
    <property type="gene ID" value="ENSNGAG00000011277.1"/>
</dbReference>
<dbReference type="GeneID" id="103741833"/>
<evidence type="ECO:0000256" key="3">
    <source>
        <dbReference type="ARBA" id="ARBA00022530"/>
    </source>
</evidence>
<dbReference type="CTD" id="256691"/>
<dbReference type="OMA" id="YEEIWKI"/>
<evidence type="ECO:0000259" key="10">
    <source>
        <dbReference type="PROSITE" id="PS50060"/>
    </source>
</evidence>
<feature type="domain" description="MAM" evidence="10">
    <location>
        <begin position="24"/>
        <end position="169"/>
    </location>
</feature>
<name>A0A8C6W558_NANGA</name>
<dbReference type="PROSITE" id="PS50060">
    <property type="entry name" value="MAM_2"/>
    <property type="match status" value="4"/>
</dbReference>
<dbReference type="Gene3D" id="2.60.120.200">
    <property type="match status" value="4"/>
</dbReference>
<keyword evidence="3" id="KW-0272">Extracellular matrix</keyword>
<keyword evidence="5" id="KW-0677">Repeat</keyword>
<organism evidence="11 12">
    <name type="scientific">Nannospalax galili</name>
    <name type="common">Northern Israeli blind subterranean mole rat</name>
    <name type="synonym">Spalax galili</name>
    <dbReference type="NCBI Taxonomy" id="1026970"/>
    <lineage>
        <taxon>Eukaryota</taxon>
        <taxon>Metazoa</taxon>
        <taxon>Chordata</taxon>
        <taxon>Craniata</taxon>
        <taxon>Vertebrata</taxon>
        <taxon>Euteleostomi</taxon>
        <taxon>Mammalia</taxon>
        <taxon>Eutheria</taxon>
        <taxon>Euarchontoglires</taxon>
        <taxon>Glires</taxon>
        <taxon>Rodentia</taxon>
        <taxon>Myomorpha</taxon>
        <taxon>Muroidea</taxon>
        <taxon>Spalacidae</taxon>
        <taxon>Spalacinae</taxon>
        <taxon>Nannospalax</taxon>
    </lineage>
</organism>
<dbReference type="GO" id="GO:0005783">
    <property type="term" value="C:endoplasmic reticulum"/>
    <property type="evidence" value="ECO:0007669"/>
    <property type="project" value="Ensembl"/>
</dbReference>
<dbReference type="AlphaFoldDB" id="A0A8C6W558"/>
<reference evidence="11" key="1">
    <citation type="submission" date="2025-08" db="UniProtKB">
        <authorList>
            <consortium name="Ensembl"/>
        </authorList>
    </citation>
    <scope>IDENTIFICATION</scope>
</reference>
<evidence type="ECO:0000256" key="6">
    <source>
        <dbReference type="ARBA" id="ARBA00023180"/>
    </source>
</evidence>
<accession>A0A8C6W558</accession>
<dbReference type="PANTHER" id="PTHR23282">
    <property type="entry name" value="APICAL ENDOSOMAL GLYCOPROTEIN PRECURSOR"/>
    <property type="match status" value="1"/>
</dbReference>
<evidence type="ECO:0000256" key="1">
    <source>
        <dbReference type="ARBA" id="ARBA00004498"/>
    </source>
</evidence>
<dbReference type="InterPro" id="IPR000998">
    <property type="entry name" value="MAM_dom"/>
</dbReference>
<keyword evidence="2" id="KW-0964">Secreted</keyword>
<dbReference type="InterPro" id="IPR013320">
    <property type="entry name" value="ConA-like_dom_sf"/>
</dbReference>
<sequence length="686" mass="78021">MLLRGVLLLVQALQFAGALDLPAGSCAFEEDTCGFDSVFAFLPWILNEEGHYVYVDTSFAKQGEKAVLLSSDLQAEEWSCLRLVYQITTPPGSVSDPSQLNLYVRFEDESFDRLLWSAKEPSDSWLIASLDLPHSKKKFKILIEGVLGQGNTTSIALFEIKMTTGYCIECDFEENHLCGFVNRWNPNVNWFVGGGTTRNTHSILPQDHTFRTELGHYMYVDSVYVKHFQEVAQLISPMTTAPMSGCLSFYYQLQQGNDSVFSLYTRDVTGLYEEIWKVDSPGNTAWNLAEVEFSAPYPMEVIFEVAFNGPKGGYVALDDISFSPVHCQSQTELPFTTVEIRCNFEEDLCNFYQDKEGPGWTRVKVKPNMYRAGDHTTGVGYYLLANTKFTSQPGYIGRLYGPSLPGNLQYCLRFYYAIYGFLKMSDTLAVYIFEENHVVQEKVWSVLQSPRGVWMQAEIAFKKPMPTKVVFMSLCKSFWDCGLIALDDITIQLGNCQSPERLLPPPGECTFDQDECAFTQDKRNRRSWHRGRGDTPTSYTGPKGDHTTGVGYYMYIEASHMVYGQKAHLWSQPLRGVPGKHCLTFFYHMYGAGTGLLSVYLKKEEDSKESLLWRRRGEQSISWLWALVEYTCTRQHQIIFEAIRGVSIRSDIAIDDVKFQAGPCAEMEDTNQQSSGYYEDLNDIEY</sequence>
<evidence type="ECO:0000256" key="8">
    <source>
        <dbReference type="ARBA" id="ARBA00078356"/>
    </source>
</evidence>
<evidence type="ECO:0000256" key="5">
    <source>
        <dbReference type="ARBA" id="ARBA00022737"/>
    </source>
</evidence>
<dbReference type="GO" id="GO:0016020">
    <property type="term" value="C:membrane"/>
    <property type="evidence" value="ECO:0007669"/>
    <property type="project" value="InterPro"/>
</dbReference>
<dbReference type="Proteomes" id="UP000694381">
    <property type="component" value="Unassembled WGS sequence"/>
</dbReference>
<protein>
    <recommendedName>
        <fullName evidence="7">MAM domain-containing protein 2</fullName>
    </recommendedName>
    <alternativeName>
        <fullName evidence="8">MAM domain-containing proteoglycan</fullName>
    </alternativeName>
</protein>
<gene>
    <name evidence="11" type="primary">Mamdc2</name>
</gene>
<feature type="domain" description="MAM" evidence="10">
    <location>
        <begin position="168"/>
        <end position="329"/>
    </location>
</feature>
<reference evidence="11" key="2">
    <citation type="submission" date="2025-09" db="UniProtKB">
        <authorList>
            <consortium name="Ensembl"/>
        </authorList>
    </citation>
    <scope>IDENTIFICATION</scope>
</reference>
<proteinExistence type="predicted"/>
<dbReference type="KEGG" id="ngi:103741833"/>
<evidence type="ECO:0000313" key="12">
    <source>
        <dbReference type="Proteomes" id="UP000694381"/>
    </source>
</evidence>
<dbReference type="PANTHER" id="PTHR23282:SF101">
    <property type="entry name" value="MAM DOMAIN-CONTAINING PROTEIN"/>
    <property type="match status" value="1"/>
</dbReference>
<evidence type="ECO:0000256" key="2">
    <source>
        <dbReference type="ARBA" id="ARBA00022525"/>
    </source>
</evidence>
<evidence type="ECO:0000256" key="9">
    <source>
        <dbReference type="SAM" id="SignalP"/>
    </source>
</evidence>
<evidence type="ECO:0000313" key="11">
    <source>
        <dbReference type="Ensembl" id="ENSNGAP00000008243.1"/>
    </source>
</evidence>
<keyword evidence="4 9" id="KW-0732">Signal</keyword>
<dbReference type="OrthoDB" id="10020495at2759"/>